<dbReference type="EMBL" id="HG994585">
    <property type="protein sequence ID" value="CAF2972371.1"/>
    <property type="molecule type" value="Genomic_DNA"/>
</dbReference>
<evidence type="ECO:0000313" key="2">
    <source>
        <dbReference type="Proteomes" id="UP000675881"/>
    </source>
</evidence>
<dbReference type="OrthoDB" id="6771146at2759"/>
<sequence length="319" mass="36040">MFLSDLVKISTLSPQNLVFLNSDAIYDVNAQYAQYKTVSDPPTMHLQLMMTSSPWTGRQATWPWVPNKHRSKTKGLKDDTVSVTASTPRPKKASPKARRYLPCLLSVRFLWQNSQISQCSVKFSDIETGFPVSTVKYLGARIKDLNNRILNVTLMIDVVYSAQRLEFVRVCWRKVYGCSWTRPSSKIKVHECSFVVIRKSVNNGLDSTLENGELKQALMTISFSKIRGVIDVLLNCAAQKEVHGVEAATSPHSYIRHEASPGIDVIEPPSLYPHGIALFNLAVYNEDSYLLNTTPYKRNKKKGALITYWQHLPCNSMPL</sequence>
<proteinExistence type="predicted"/>
<keyword evidence="2" id="KW-1185">Reference proteome</keyword>
<evidence type="ECO:0000313" key="1">
    <source>
        <dbReference type="EMBL" id="CAF2972371.1"/>
    </source>
</evidence>
<reference evidence="1" key="1">
    <citation type="submission" date="2021-02" db="EMBL/GenBank/DDBJ databases">
        <authorList>
            <person name="Bekaert M."/>
        </authorList>
    </citation>
    <scope>NUCLEOTIDE SEQUENCE</scope>
    <source>
        <strain evidence="1">IoA-00</strain>
    </source>
</reference>
<accession>A0A7R8CZ27</accession>
<organism evidence="1 2">
    <name type="scientific">Lepeophtheirus salmonis</name>
    <name type="common">Salmon louse</name>
    <name type="synonym">Caligus salmonis</name>
    <dbReference type="NCBI Taxonomy" id="72036"/>
    <lineage>
        <taxon>Eukaryota</taxon>
        <taxon>Metazoa</taxon>
        <taxon>Ecdysozoa</taxon>
        <taxon>Arthropoda</taxon>
        <taxon>Crustacea</taxon>
        <taxon>Multicrustacea</taxon>
        <taxon>Hexanauplia</taxon>
        <taxon>Copepoda</taxon>
        <taxon>Siphonostomatoida</taxon>
        <taxon>Caligidae</taxon>
        <taxon>Lepeophtheirus</taxon>
    </lineage>
</organism>
<dbReference type="Proteomes" id="UP000675881">
    <property type="component" value="Chromosome 6"/>
</dbReference>
<dbReference type="AlphaFoldDB" id="A0A7R8CZ27"/>
<name>A0A7R8CZ27_LEPSM</name>
<gene>
    <name evidence="1" type="ORF">LSAA_11932</name>
</gene>
<protein>
    <submittedName>
        <fullName evidence="1">(salmon louse) hypothetical protein</fullName>
    </submittedName>
</protein>